<organism evidence="1">
    <name type="scientific">bioreactor metagenome</name>
    <dbReference type="NCBI Taxonomy" id="1076179"/>
    <lineage>
        <taxon>unclassified sequences</taxon>
        <taxon>metagenomes</taxon>
        <taxon>ecological metagenomes</taxon>
    </lineage>
</organism>
<evidence type="ECO:0000313" key="1">
    <source>
        <dbReference type="EMBL" id="MPM12256.1"/>
    </source>
</evidence>
<proteinExistence type="predicted"/>
<comment type="caution">
    <text evidence="1">The sequence shown here is derived from an EMBL/GenBank/DDBJ whole genome shotgun (WGS) entry which is preliminary data.</text>
</comment>
<reference evidence="1" key="1">
    <citation type="submission" date="2019-08" db="EMBL/GenBank/DDBJ databases">
        <authorList>
            <person name="Kucharzyk K."/>
            <person name="Murdoch R.W."/>
            <person name="Higgins S."/>
            <person name="Loffler F."/>
        </authorList>
    </citation>
    <scope>NUCLEOTIDE SEQUENCE</scope>
</reference>
<dbReference type="EMBL" id="VSSQ01001945">
    <property type="protein sequence ID" value="MPM12256.1"/>
    <property type="molecule type" value="Genomic_DNA"/>
</dbReference>
<sequence>MDHVLDTSTPIIIHAAGGVGKSIFATEIVEGLPVNSFGIVYDCFGGGRYRNRSEPRHRHRDALVQIVNELAVQGLCDPLIAQSTALEDEILKKFLTRIRIAVESLRKTDKNAILVIIIDAADNAEMAAKEFGQPCFVHELLREQIPDGCRLVMLARTERVYLLQPNRIMQLELEPFSTQETLIHLRSQFPQANEYDGLEFHRLTSGNPRVQANALSTPSSNVTEVLTRLGPTGTTVQQQIEMQLDSAISAVKDKLSVDFQQNIDAICLGLAILPPFIPIRVLATAADVDDATVKSFIADLGRPLWLSDTSVQFRDEPTETWFRERFSTTKDQIVSYIKRLEPLAYKYPYVAETLPSLLLQAEKYDELISLALSDAFLPQDNLIDERNIRIYRLQFAFRAALKLKRYSDATKLALRAGEEVAGDKRQLALLTRNVDLIAPLQNEQRVQELAFRQMLHSDWDGSENVYSAALLSSVQDFRGEARGYLRAGENWLHLYFEERKKSKEKFQENHLKDEDIVELEFSHFNLFGARDLVNSILRWRPPEAVYRIAKLIVKRLIDAGNFDAIEEILQIDIRNQYLMLALSEELLKVGRFPDSKAMETCLELLATKRCRIPIPKIVYGETISSALIAFIESCAARNMPKAKIMRVLRYYYPVRATNIVSSNIQTVERDSYLRALAMRYALSENFEPNLDEIILELLPKDIEQDKTYQRNQDIQEFKEIVGGLLPWYIARARVLINNTGDFFNLINDADQRSKSARSHRWRDGDINSYEISSILIEILTLTKGINESVIEKLYLEFLKENQHVWLKSRLNFVRAAFRIKHLSGIRNLLEQKAYDEIIKSIKEDPETKADWFIDLARAVLPINSDDAAAYFDNAVEAVSKFGDEIRYRWEAVAALANRISEDGHTNPEIAYRFMRCAELIGDYSEFDYSEALKVCVRLNPVSALSTISRWHDRDVGFFYDQLPVLAEELVKFNSITPSVGWSLSAFFKGYGLDSFASLCIEKEPIELHWQNILNSAIRDLRINEADLRSWQKLHQAIQKHGVENRELQNLVSFYSNKPKKERENTYPQVPHPKYKFDPEIIDWESVLGNLDLATSSGISQALNRYNPTSVKKYDYEAFWREIFTRIGESNASRFLTTLTESEAADWYDILRALSCYPDEWRKKASVKRNWPSFLKSIVRRYASELTNHFSLEHFRDRLKIDDQLMPSVQENILEGLSENSSFNDASTYFNFVNTVCPFLSPKDAFDLLDFALSRFELHINDEFADGPWNNWLNPPEDMGAAFTGFVWSALGSSSAELRWRAAHCVRRLANLGCEQEIDALFKWLESDSIGAFGSNKFPFYNLHARQYLLIALARISLDNPMILKNHQSIFTQYALATFPHILIQKFAADIALNIEKVFPGTYDQETVEKLLWVCKSQLPIKEIKSLDYGHLTKPSIKEETSPRVKFFHGWDFDSYWFEPLGNVFGISKEDVEKLATEVIVNEWGIEADEGHVNDPRESLWHSSQNEKEVWHDHGSYPHVDKYNFFLSYHAMLVVAAKLLQKLPVVHRREWQEDEWAEWLERHLLTRSDGHWLADRRDPPPLLSRAWVFQNSTKNWPSDIRAQDFLDGLIYERDGERWINISGSWEEQDSLHDESFHISTALVAQSTSQALINALTTCLDPYDFKLPDYQEENMEIETPPFNLKGWIWRDYTNNHLDEYDPFAGPIDYPAYQIGKFIIDKLGLRQDSENREWFLPDEDMGSLICELWITNKSRRDEEPLKRGCRLSASLSILEKICSVFGYEIIFEVQINRNIKRDSYTREKGGDELRRTHSKIFILSADGQLRDTDTYYQLRKSIS</sequence>
<evidence type="ECO:0008006" key="2">
    <source>
        <dbReference type="Google" id="ProtNLM"/>
    </source>
</evidence>
<gene>
    <name evidence="1" type="ORF">SDC9_58608</name>
</gene>
<name>A0A644X7U6_9ZZZZ</name>
<protein>
    <recommendedName>
        <fullName evidence="2">NACHT domain-containing protein</fullName>
    </recommendedName>
</protein>
<accession>A0A644X7U6</accession>